<evidence type="ECO:0000313" key="1">
    <source>
        <dbReference type="EMBL" id="JAI05659.1"/>
    </source>
</evidence>
<protein>
    <submittedName>
        <fullName evidence="1">Uncharacterized protein</fullName>
    </submittedName>
</protein>
<reference evidence="1" key="1">
    <citation type="submission" date="2014-11" db="EMBL/GenBank/DDBJ databases">
        <authorList>
            <person name="Amaro Gonzalez C."/>
        </authorList>
    </citation>
    <scope>NUCLEOTIDE SEQUENCE</scope>
</reference>
<dbReference type="EMBL" id="GBXM01002919">
    <property type="protein sequence ID" value="JAI05659.1"/>
    <property type="molecule type" value="Transcribed_RNA"/>
</dbReference>
<organism evidence="1">
    <name type="scientific">Anguilla anguilla</name>
    <name type="common">European freshwater eel</name>
    <name type="synonym">Muraena anguilla</name>
    <dbReference type="NCBI Taxonomy" id="7936"/>
    <lineage>
        <taxon>Eukaryota</taxon>
        <taxon>Metazoa</taxon>
        <taxon>Chordata</taxon>
        <taxon>Craniata</taxon>
        <taxon>Vertebrata</taxon>
        <taxon>Euteleostomi</taxon>
        <taxon>Actinopterygii</taxon>
        <taxon>Neopterygii</taxon>
        <taxon>Teleostei</taxon>
        <taxon>Anguilliformes</taxon>
        <taxon>Anguillidae</taxon>
        <taxon>Anguilla</taxon>
    </lineage>
</organism>
<sequence>MAGLSQSPLPLVQ</sequence>
<proteinExistence type="predicted"/>
<name>A0A0E9XVD0_ANGAN</name>
<accession>A0A0E9XVD0</accession>
<reference evidence="1" key="2">
    <citation type="journal article" date="2015" name="Fish Shellfish Immunol.">
        <title>Early steps in the European eel (Anguilla anguilla)-Vibrio vulnificus interaction in the gills: Role of the RtxA13 toxin.</title>
        <authorList>
            <person name="Callol A."/>
            <person name="Pajuelo D."/>
            <person name="Ebbesson L."/>
            <person name="Teles M."/>
            <person name="MacKenzie S."/>
            <person name="Amaro C."/>
        </authorList>
    </citation>
    <scope>NUCLEOTIDE SEQUENCE</scope>
</reference>